<dbReference type="SUPFAM" id="SSF55729">
    <property type="entry name" value="Acyl-CoA N-acyltransferases (Nat)"/>
    <property type="match status" value="1"/>
</dbReference>
<keyword evidence="6" id="KW-0961">Cell wall biogenesis/degradation</keyword>
<evidence type="ECO:0000256" key="3">
    <source>
        <dbReference type="ARBA" id="ARBA00022960"/>
    </source>
</evidence>
<gene>
    <name evidence="8" type="ORF">APZ18_14000</name>
</gene>
<dbReference type="PANTHER" id="PTHR36174:SF1">
    <property type="entry name" value="LIPID II:GLYCINE GLYCYLTRANSFERASE"/>
    <property type="match status" value="1"/>
</dbReference>
<keyword evidence="5" id="KW-0012">Acyltransferase</keyword>
<dbReference type="GO" id="GO:0016755">
    <property type="term" value="F:aminoacyltransferase activity"/>
    <property type="evidence" value="ECO:0007669"/>
    <property type="project" value="InterPro"/>
</dbReference>
<evidence type="ECO:0000259" key="7">
    <source>
        <dbReference type="PROSITE" id="PS51186"/>
    </source>
</evidence>
<dbReference type="InterPro" id="IPR038740">
    <property type="entry name" value="BioF2-like_GNAT_dom"/>
</dbReference>
<sequence>MFHFEKYNEKDEKKWDDFVMEKSINGTFLQTRRFLNYHPKDRFVDESIIIYNKKNNIAAVCPACLIEEDGKRIFFSHKGTTFGGIITDKKHYRAKYIIDMVKEFKEYLLQEKFDEMYLKMTSDIFSDAESDLFQYAFQYNNFKEFKELSTYVDLNNYKEDILSNFAQGKRTNVHNCIKEGLVTRELETDDEIKVFYDILCENLAKYDTKPVHTIEELLEFKNDRLKNECGFFGTFLDNEMIAGSMMFYFPKVSCAHTQYLAARQAYNKLSPMTYMYYSMIEKMKDLGYKKVSWGTATENLGQYLNTGLITSKEDFGSRYCNNLTYYIKGE</sequence>
<comment type="caution">
    <text evidence="8">The sequence shown here is derived from an EMBL/GenBank/DDBJ whole genome shotgun (WGS) entry which is preliminary data.</text>
</comment>
<dbReference type="InterPro" id="IPR050644">
    <property type="entry name" value="PG_Glycine_Bridge_Synth"/>
</dbReference>
<feature type="domain" description="N-acetyltransferase" evidence="7">
    <location>
        <begin position="181"/>
        <end position="330"/>
    </location>
</feature>
<comment type="similarity">
    <text evidence="1">Belongs to the FemABX family.</text>
</comment>
<dbReference type="GO" id="GO:0071555">
    <property type="term" value="P:cell wall organization"/>
    <property type="evidence" value="ECO:0007669"/>
    <property type="project" value="UniProtKB-KW"/>
</dbReference>
<keyword evidence="3" id="KW-0133">Cell shape</keyword>
<keyword evidence="9" id="KW-1185">Reference proteome</keyword>
<dbReference type="PROSITE" id="PS51191">
    <property type="entry name" value="FEMABX"/>
    <property type="match status" value="1"/>
</dbReference>
<evidence type="ECO:0000256" key="2">
    <source>
        <dbReference type="ARBA" id="ARBA00022679"/>
    </source>
</evidence>
<evidence type="ECO:0000313" key="8">
    <source>
        <dbReference type="EMBL" id="KQC84409.1"/>
    </source>
</evidence>
<evidence type="ECO:0000256" key="4">
    <source>
        <dbReference type="ARBA" id="ARBA00022984"/>
    </source>
</evidence>
<accession>A0AAW3JPI9</accession>
<proteinExistence type="inferred from homology"/>
<keyword evidence="4" id="KW-0573">Peptidoglycan synthesis</keyword>
<evidence type="ECO:0000256" key="5">
    <source>
        <dbReference type="ARBA" id="ARBA00023315"/>
    </source>
</evidence>
<dbReference type="Pfam" id="PF13480">
    <property type="entry name" value="Acetyltransf_6"/>
    <property type="match status" value="1"/>
</dbReference>
<dbReference type="PANTHER" id="PTHR36174">
    <property type="entry name" value="LIPID II:GLYCINE GLYCYLTRANSFERASE"/>
    <property type="match status" value="1"/>
</dbReference>
<dbReference type="Gene3D" id="3.40.630.30">
    <property type="match status" value="1"/>
</dbReference>
<reference evidence="8 9" key="1">
    <citation type="submission" date="2015-10" db="EMBL/GenBank/DDBJ databases">
        <title>Butyribacter intestini gen. nov., sp. nov., a butyric acid-producing bacterium of the family Lachnospiraceae isolated from the human faeces.</title>
        <authorList>
            <person name="Zou Y."/>
            <person name="Xue W."/>
            <person name="Luo G."/>
            <person name="Lv M."/>
        </authorList>
    </citation>
    <scope>NUCLEOTIDE SEQUENCE [LARGE SCALE GENOMIC DNA]</scope>
    <source>
        <strain evidence="8 9">TF01-11</strain>
    </source>
</reference>
<dbReference type="PROSITE" id="PS51186">
    <property type="entry name" value="GNAT"/>
    <property type="match status" value="1"/>
</dbReference>
<dbReference type="GO" id="GO:0016747">
    <property type="term" value="F:acyltransferase activity, transferring groups other than amino-acyl groups"/>
    <property type="evidence" value="ECO:0007669"/>
    <property type="project" value="InterPro"/>
</dbReference>
<dbReference type="Proteomes" id="UP000050833">
    <property type="component" value="Unassembled WGS sequence"/>
</dbReference>
<dbReference type="GO" id="GO:0008360">
    <property type="term" value="P:regulation of cell shape"/>
    <property type="evidence" value="ECO:0007669"/>
    <property type="project" value="UniProtKB-KW"/>
</dbReference>
<dbReference type="AlphaFoldDB" id="A0AAW3JPI9"/>
<dbReference type="InterPro" id="IPR016181">
    <property type="entry name" value="Acyl_CoA_acyltransferase"/>
</dbReference>
<dbReference type="InterPro" id="IPR003447">
    <property type="entry name" value="FEMABX"/>
</dbReference>
<keyword evidence="2" id="KW-0808">Transferase</keyword>
<evidence type="ECO:0000256" key="6">
    <source>
        <dbReference type="ARBA" id="ARBA00023316"/>
    </source>
</evidence>
<dbReference type="InterPro" id="IPR000182">
    <property type="entry name" value="GNAT_dom"/>
</dbReference>
<protein>
    <recommendedName>
        <fullName evidence="7">N-acetyltransferase domain-containing protein</fullName>
    </recommendedName>
</protein>
<evidence type="ECO:0000256" key="1">
    <source>
        <dbReference type="ARBA" id="ARBA00009943"/>
    </source>
</evidence>
<organism evidence="8 9">
    <name type="scientific">Butyribacter intestini</name>
    <dbReference type="NCBI Taxonomy" id="1703332"/>
    <lineage>
        <taxon>Bacteria</taxon>
        <taxon>Bacillati</taxon>
        <taxon>Bacillota</taxon>
        <taxon>Clostridia</taxon>
        <taxon>Lachnospirales</taxon>
        <taxon>Lachnospiraceae</taxon>
        <taxon>Butyribacter</taxon>
    </lineage>
</organism>
<dbReference type="GO" id="GO:0009252">
    <property type="term" value="P:peptidoglycan biosynthetic process"/>
    <property type="evidence" value="ECO:0007669"/>
    <property type="project" value="UniProtKB-KW"/>
</dbReference>
<name>A0AAW3JPI9_9FIRM</name>
<dbReference type="EMBL" id="LLKB01000006">
    <property type="protein sequence ID" value="KQC84409.1"/>
    <property type="molecule type" value="Genomic_DNA"/>
</dbReference>
<evidence type="ECO:0000313" key="9">
    <source>
        <dbReference type="Proteomes" id="UP000050833"/>
    </source>
</evidence>